<evidence type="ECO:0008006" key="4">
    <source>
        <dbReference type="Google" id="ProtNLM"/>
    </source>
</evidence>
<dbReference type="EMBL" id="JBHSQH010000001">
    <property type="protein sequence ID" value="MFC5971427.1"/>
    <property type="molecule type" value="Genomic_DNA"/>
</dbReference>
<gene>
    <name evidence="2" type="ORF">ACFPYI_08810</name>
</gene>
<dbReference type="Proteomes" id="UP001596099">
    <property type="component" value="Unassembled WGS sequence"/>
</dbReference>
<proteinExistence type="predicted"/>
<evidence type="ECO:0000313" key="2">
    <source>
        <dbReference type="EMBL" id="MFC5971427.1"/>
    </source>
</evidence>
<sequence length="124" mass="13373">MIPAQVDVTGGGVLAIVVTFLAAWLFYSIALHLAATFFLGEVPTQRAATAAFAPALFSMLLQLGQIGGRDIPIAVFIVLTFLAALFAIHLVYRLRWSSAAMLTLLYFAFSFALGLAVYNIISFL</sequence>
<keyword evidence="1" id="KW-1133">Transmembrane helix</keyword>
<reference evidence="2 3" key="1">
    <citation type="journal article" date="2019" name="Int. J. Syst. Evol. Microbiol.">
        <title>The Global Catalogue of Microorganisms (GCM) 10K type strain sequencing project: providing services to taxonomists for standard genome sequencing and annotation.</title>
        <authorList>
            <consortium name="The Broad Institute Genomics Platform"/>
            <consortium name="The Broad Institute Genome Sequencing Center for Infectious Disease"/>
            <person name="Wu L."/>
            <person name="Ma J."/>
        </authorList>
    </citation>
    <scope>NUCLEOTIDE SEQUENCE [LARGE SCALE GENOMIC DNA]</scope>
    <source>
        <strain evidence="2 3">CGMCC 1.12543</strain>
    </source>
</reference>
<feature type="transmembrane region" description="Helical" evidence="1">
    <location>
        <begin position="12"/>
        <end position="35"/>
    </location>
</feature>
<dbReference type="Pfam" id="PF24285">
    <property type="entry name" value="DUF7473"/>
    <property type="match status" value="1"/>
</dbReference>
<name>A0ABD5RLF3_9EURY</name>
<feature type="transmembrane region" description="Helical" evidence="1">
    <location>
        <begin position="99"/>
        <end position="121"/>
    </location>
</feature>
<keyword evidence="1" id="KW-0812">Transmembrane</keyword>
<dbReference type="InterPro" id="IPR055896">
    <property type="entry name" value="DUF7473"/>
</dbReference>
<keyword evidence="3" id="KW-1185">Reference proteome</keyword>
<dbReference type="RefSeq" id="WP_247414324.1">
    <property type="nucleotide sequence ID" value="NZ_JALLGW010000001.1"/>
</dbReference>
<evidence type="ECO:0000256" key="1">
    <source>
        <dbReference type="SAM" id="Phobius"/>
    </source>
</evidence>
<feature type="transmembrane region" description="Helical" evidence="1">
    <location>
        <begin position="71"/>
        <end position="92"/>
    </location>
</feature>
<evidence type="ECO:0000313" key="3">
    <source>
        <dbReference type="Proteomes" id="UP001596099"/>
    </source>
</evidence>
<accession>A0ABD5RLF3</accession>
<keyword evidence="1" id="KW-0472">Membrane</keyword>
<protein>
    <recommendedName>
        <fullName evidence="4">DUF3147 family protein</fullName>
    </recommendedName>
</protein>
<organism evidence="2 3">
    <name type="scientific">Halomarina salina</name>
    <dbReference type="NCBI Taxonomy" id="1872699"/>
    <lineage>
        <taxon>Archaea</taxon>
        <taxon>Methanobacteriati</taxon>
        <taxon>Methanobacteriota</taxon>
        <taxon>Stenosarchaea group</taxon>
        <taxon>Halobacteria</taxon>
        <taxon>Halobacteriales</taxon>
        <taxon>Natronomonadaceae</taxon>
        <taxon>Halomarina</taxon>
    </lineage>
</organism>
<comment type="caution">
    <text evidence="2">The sequence shown here is derived from an EMBL/GenBank/DDBJ whole genome shotgun (WGS) entry which is preliminary data.</text>
</comment>
<dbReference type="AlphaFoldDB" id="A0ABD5RLF3"/>